<proteinExistence type="predicted"/>
<reference evidence="2 3" key="1">
    <citation type="journal article" date="2020" name="BMC Genomics">
        <title>Intraspecific diversification of the crop wild relative Brassica cretica Lam. using demographic model selection.</title>
        <authorList>
            <person name="Kioukis A."/>
            <person name="Michalopoulou V.A."/>
            <person name="Briers L."/>
            <person name="Pirintsos S."/>
            <person name="Studholme D.J."/>
            <person name="Pavlidis P."/>
            <person name="Sarris P.F."/>
        </authorList>
    </citation>
    <scope>NUCLEOTIDE SEQUENCE [LARGE SCALE GENOMIC DNA]</scope>
    <source>
        <strain evidence="3">cv. PFS-1207/04</strain>
    </source>
</reference>
<accession>A0ABQ7DQW3</accession>
<comment type="caution">
    <text evidence="2">The sequence shown here is derived from an EMBL/GenBank/DDBJ whole genome shotgun (WGS) entry which is preliminary data.</text>
</comment>
<keyword evidence="3" id="KW-1185">Reference proteome</keyword>
<evidence type="ECO:0000313" key="2">
    <source>
        <dbReference type="EMBL" id="KAF3579957.1"/>
    </source>
</evidence>
<name>A0ABQ7DQW3_BRACR</name>
<dbReference type="Proteomes" id="UP000266723">
    <property type="component" value="Unassembled WGS sequence"/>
</dbReference>
<dbReference type="EMBL" id="QGKV02000649">
    <property type="protein sequence ID" value="KAF3579957.1"/>
    <property type="molecule type" value="Genomic_DNA"/>
</dbReference>
<sequence length="84" mass="9641">MKTTFMFMVLVVAMIWSYSNAQPTDPEGCLKAFRSTSTECLESIKGILHEHIHGIKNLRAFHNTTLKIFFSIPQKINIVILIKF</sequence>
<evidence type="ECO:0008006" key="4">
    <source>
        <dbReference type="Google" id="ProtNLM"/>
    </source>
</evidence>
<feature type="chain" id="PRO_5046222466" description="Pectinesterase inhibitor domain-containing protein" evidence="1">
    <location>
        <begin position="22"/>
        <end position="84"/>
    </location>
</feature>
<feature type="signal peptide" evidence="1">
    <location>
        <begin position="1"/>
        <end position="21"/>
    </location>
</feature>
<gene>
    <name evidence="2" type="ORF">DY000_02034074</name>
</gene>
<protein>
    <recommendedName>
        <fullName evidence="4">Pectinesterase inhibitor domain-containing protein</fullName>
    </recommendedName>
</protein>
<keyword evidence="1" id="KW-0732">Signal</keyword>
<evidence type="ECO:0000313" key="3">
    <source>
        <dbReference type="Proteomes" id="UP000266723"/>
    </source>
</evidence>
<organism evidence="2 3">
    <name type="scientific">Brassica cretica</name>
    <name type="common">Mustard</name>
    <dbReference type="NCBI Taxonomy" id="69181"/>
    <lineage>
        <taxon>Eukaryota</taxon>
        <taxon>Viridiplantae</taxon>
        <taxon>Streptophyta</taxon>
        <taxon>Embryophyta</taxon>
        <taxon>Tracheophyta</taxon>
        <taxon>Spermatophyta</taxon>
        <taxon>Magnoliopsida</taxon>
        <taxon>eudicotyledons</taxon>
        <taxon>Gunneridae</taxon>
        <taxon>Pentapetalae</taxon>
        <taxon>rosids</taxon>
        <taxon>malvids</taxon>
        <taxon>Brassicales</taxon>
        <taxon>Brassicaceae</taxon>
        <taxon>Brassiceae</taxon>
        <taxon>Brassica</taxon>
    </lineage>
</organism>
<evidence type="ECO:0000256" key="1">
    <source>
        <dbReference type="SAM" id="SignalP"/>
    </source>
</evidence>